<dbReference type="Pfam" id="PF01553">
    <property type="entry name" value="Acyltransferase"/>
    <property type="match status" value="1"/>
</dbReference>
<dbReference type="InterPro" id="IPR002123">
    <property type="entry name" value="Plipid/glycerol_acylTrfase"/>
</dbReference>
<dbReference type="PRINTS" id="PR00979">
    <property type="entry name" value="TAFAZZIN"/>
</dbReference>
<evidence type="ECO:0000256" key="1">
    <source>
        <dbReference type="ARBA" id="ARBA00004137"/>
    </source>
</evidence>
<evidence type="ECO:0000256" key="6">
    <source>
        <dbReference type="ARBA" id="ARBA00023098"/>
    </source>
</evidence>
<dbReference type="PANTHER" id="PTHR12497">
    <property type="entry name" value="TAZ PROTEIN TAFAZZIN"/>
    <property type="match status" value="1"/>
</dbReference>
<keyword evidence="6" id="KW-0443">Lipid metabolism</keyword>
<accession>A0A3Q0JF12</accession>
<keyword evidence="13" id="KW-0812">Transmembrane</keyword>
<keyword evidence="8 13" id="KW-0472">Membrane</keyword>
<feature type="domain" description="Phospholipid/glycerol acyltransferase" evidence="15">
    <location>
        <begin position="101"/>
        <end position="183"/>
    </location>
</feature>
<evidence type="ECO:0000256" key="7">
    <source>
        <dbReference type="ARBA" id="ARBA00023128"/>
    </source>
</evidence>
<keyword evidence="5" id="KW-0999">Mitochondrion inner membrane</keyword>
<evidence type="ECO:0000259" key="15">
    <source>
        <dbReference type="Pfam" id="PF01553"/>
    </source>
</evidence>
<feature type="transmembrane region" description="Helical" evidence="13">
    <location>
        <begin position="74"/>
        <end position="95"/>
    </location>
</feature>
<dbReference type="STRING" id="121845.A0A3Q0JF12"/>
<evidence type="ECO:0000313" key="16">
    <source>
        <dbReference type="Proteomes" id="UP000079169"/>
    </source>
</evidence>
<dbReference type="GO" id="GO:0007007">
    <property type="term" value="P:inner mitochondrial membrane organization"/>
    <property type="evidence" value="ECO:0007669"/>
    <property type="project" value="TreeGrafter"/>
</dbReference>
<evidence type="ECO:0000256" key="11">
    <source>
        <dbReference type="ARBA" id="ARBA00047906"/>
    </source>
</evidence>
<comment type="subcellular location">
    <subcellularLocation>
        <location evidence="1">Mitochondrion inner membrane</location>
        <topology evidence="1">Peripheral membrane protein</topology>
        <orientation evidence="1">Intermembrane side</orientation>
    </subcellularLocation>
    <subcellularLocation>
        <location evidence="10">Mitochondrion outer membrane</location>
        <topology evidence="10">Peripheral membrane protein</topology>
        <orientation evidence="10">Intermembrane side</orientation>
    </subcellularLocation>
</comment>
<keyword evidence="3" id="KW-0808">Transferase</keyword>
<evidence type="ECO:0000256" key="10">
    <source>
        <dbReference type="ARBA" id="ARBA00024323"/>
    </source>
</evidence>
<evidence type="ECO:0000256" key="3">
    <source>
        <dbReference type="ARBA" id="ARBA00022679"/>
    </source>
</evidence>
<comment type="catalytic activity">
    <reaction evidence="12">
        <text>1,2-di-(9Z-octadecenoyl)-sn-glycero-3-phosphocholine + 1-hexadecanoyl-sn-glycero-3-phosphocholine = 1-hexadecanoyl-2-(9Z-octadecenoyl)-sn-glycero-3-phosphocholine + 1-(9Z-octadecenoyl)-sn-glycero-3-phosphocholine</text>
        <dbReference type="Rhea" id="RHEA:43816"/>
        <dbReference type="ChEBI" id="CHEBI:28610"/>
        <dbReference type="ChEBI" id="CHEBI:72998"/>
        <dbReference type="ChEBI" id="CHEBI:73001"/>
        <dbReference type="ChEBI" id="CHEBI:74669"/>
    </reaction>
    <physiologicalReaction direction="left-to-right" evidence="12">
        <dbReference type="Rhea" id="RHEA:43817"/>
    </physiologicalReaction>
    <physiologicalReaction direction="right-to-left" evidence="12">
        <dbReference type="Rhea" id="RHEA:43818"/>
    </physiologicalReaction>
</comment>
<evidence type="ECO:0000256" key="12">
    <source>
        <dbReference type="ARBA" id="ARBA00049543"/>
    </source>
</evidence>
<dbReference type="InterPro" id="IPR000872">
    <property type="entry name" value="Tafazzin"/>
</dbReference>
<evidence type="ECO:0000256" key="13">
    <source>
        <dbReference type="RuleBase" id="RU365062"/>
    </source>
</evidence>
<dbReference type="SUPFAM" id="SSF69593">
    <property type="entry name" value="Glycerol-3-phosphate (1)-acyltransferase"/>
    <property type="match status" value="1"/>
</dbReference>
<dbReference type="GO" id="GO:0047184">
    <property type="term" value="F:1-acylglycerophosphocholine O-acyltransferase activity"/>
    <property type="evidence" value="ECO:0007669"/>
    <property type="project" value="TreeGrafter"/>
</dbReference>
<sequence>MIRSFVSKSSLRFHPKPIKSFVMVRKTSCSTSSDTNHYRDYGTLKTGLPEENGSKLLPKIDWIFPILQEKSSSYFWYIASTITVAAVGIVSKWFLTWFNKVHCHNAKQLQSAFDSRPPHVPLLTVSNHDSCFDDPGLWVLLKNRQLCNNSKMRWSMAAHDICFTQTSHSYFFMLGKCVPVVRGAGIYQAWKPCMETVLPNEPSYYLRSGMETVLPNEPPYYLRRGKTLTFHVGDPIDLAPILTDLRCHFSPPGMETVLPNEPPYYLRRGKTLTFHVGDPIDLAPILTDLRAANLSDREVRAALTQFIQDELYALKARTEDLHAAHLKEDARMRRDSTRAGESQGSDEEKRRR</sequence>
<dbReference type="GO" id="GO:0035965">
    <property type="term" value="P:cardiolipin acyl-chain remodeling"/>
    <property type="evidence" value="ECO:0007669"/>
    <property type="project" value="TreeGrafter"/>
</dbReference>
<name>A0A3Q0JF12_DIACI</name>
<reference evidence="17" key="1">
    <citation type="submission" date="2025-08" db="UniProtKB">
        <authorList>
            <consortium name="RefSeq"/>
        </authorList>
    </citation>
    <scope>IDENTIFICATION</scope>
</reference>
<dbReference type="GeneID" id="103519981"/>
<dbReference type="PANTHER" id="PTHR12497:SF0">
    <property type="entry name" value="TAFAZZIN"/>
    <property type="match status" value="1"/>
</dbReference>
<keyword evidence="9" id="KW-0012">Acyltransferase</keyword>
<evidence type="ECO:0000256" key="4">
    <source>
        <dbReference type="ARBA" id="ARBA00022787"/>
    </source>
</evidence>
<protein>
    <recommendedName>
        <fullName evidence="13">Tafazzin family protein</fullName>
    </recommendedName>
</protein>
<proteinExistence type="inferred from homology"/>
<evidence type="ECO:0000256" key="5">
    <source>
        <dbReference type="ARBA" id="ARBA00022792"/>
    </source>
</evidence>
<organism evidence="16 17">
    <name type="scientific">Diaphorina citri</name>
    <name type="common">Asian citrus psyllid</name>
    <dbReference type="NCBI Taxonomy" id="121845"/>
    <lineage>
        <taxon>Eukaryota</taxon>
        <taxon>Metazoa</taxon>
        <taxon>Ecdysozoa</taxon>
        <taxon>Arthropoda</taxon>
        <taxon>Hexapoda</taxon>
        <taxon>Insecta</taxon>
        <taxon>Pterygota</taxon>
        <taxon>Neoptera</taxon>
        <taxon>Paraneoptera</taxon>
        <taxon>Hemiptera</taxon>
        <taxon>Sternorrhyncha</taxon>
        <taxon>Psylloidea</taxon>
        <taxon>Psyllidae</taxon>
        <taxon>Diaphorininae</taxon>
        <taxon>Diaphorina</taxon>
    </lineage>
</organism>
<dbReference type="Proteomes" id="UP000079169">
    <property type="component" value="Unplaced"/>
</dbReference>
<dbReference type="CTD" id="36405"/>
<keyword evidence="13" id="KW-1133">Transmembrane helix</keyword>
<evidence type="ECO:0000256" key="2">
    <source>
        <dbReference type="ARBA" id="ARBA00010524"/>
    </source>
</evidence>
<evidence type="ECO:0000313" key="17">
    <source>
        <dbReference type="RefSeq" id="XP_026687077.1"/>
    </source>
</evidence>
<dbReference type="GO" id="GO:0005743">
    <property type="term" value="C:mitochondrial inner membrane"/>
    <property type="evidence" value="ECO:0007669"/>
    <property type="project" value="UniProtKB-SubCell"/>
</dbReference>
<dbReference type="RefSeq" id="XP_026687077.1">
    <property type="nucleotide sequence ID" value="XM_026831276.1"/>
</dbReference>
<keyword evidence="7" id="KW-0496">Mitochondrion</keyword>
<keyword evidence="4" id="KW-1000">Mitochondrion outer membrane</keyword>
<evidence type="ECO:0000256" key="14">
    <source>
        <dbReference type="SAM" id="MobiDB-lite"/>
    </source>
</evidence>
<feature type="region of interest" description="Disordered" evidence="14">
    <location>
        <begin position="327"/>
        <end position="352"/>
    </location>
</feature>
<dbReference type="AlphaFoldDB" id="A0A3Q0JF12"/>
<comment type="similarity">
    <text evidence="2 13">Belongs to the taffazin family.</text>
</comment>
<gene>
    <name evidence="17" type="primary">LOC103519981</name>
</gene>
<evidence type="ECO:0000256" key="9">
    <source>
        <dbReference type="ARBA" id="ARBA00023315"/>
    </source>
</evidence>
<dbReference type="PaxDb" id="121845-A0A3Q0JF12"/>
<dbReference type="KEGG" id="dci:103519981"/>
<comment type="catalytic activity">
    <reaction evidence="11">
        <text>1'-[1,2-diacyl-sn-glycero-3-phospho],3'-[1-acyl-sn-glycero-3-phospho]-glycerol + a 1,2-diacyl-sn-glycero-3-phosphocholine = a cardiolipin + a 1-acyl-sn-glycero-3-phosphocholine</text>
        <dbReference type="Rhea" id="RHEA:33731"/>
        <dbReference type="ChEBI" id="CHEBI:57643"/>
        <dbReference type="ChEBI" id="CHEBI:58168"/>
        <dbReference type="ChEBI" id="CHEBI:62237"/>
        <dbReference type="ChEBI" id="CHEBI:64743"/>
    </reaction>
    <physiologicalReaction direction="left-to-right" evidence="11">
        <dbReference type="Rhea" id="RHEA:33732"/>
    </physiologicalReaction>
    <physiologicalReaction direction="right-to-left" evidence="11">
        <dbReference type="Rhea" id="RHEA:33733"/>
    </physiologicalReaction>
</comment>
<feature type="compositionally biased region" description="Basic and acidic residues" evidence="14">
    <location>
        <begin position="327"/>
        <end position="338"/>
    </location>
</feature>
<evidence type="ECO:0000256" key="8">
    <source>
        <dbReference type="ARBA" id="ARBA00023136"/>
    </source>
</evidence>
<keyword evidence="16" id="KW-1185">Reference proteome</keyword>
<dbReference type="GO" id="GO:0005741">
    <property type="term" value="C:mitochondrial outer membrane"/>
    <property type="evidence" value="ECO:0007669"/>
    <property type="project" value="UniProtKB-SubCell"/>
</dbReference>